<dbReference type="AlphaFoldDB" id="A0A396J4Z6"/>
<name>A0A396J4Z6_MEDTR</name>
<evidence type="ECO:0000313" key="1">
    <source>
        <dbReference type="EMBL" id="RHN71844.1"/>
    </source>
</evidence>
<organism evidence="1">
    <name type="scientific">Medicago truncatula</name>
    <name type="common">Barrel medic</name>
    <name type="synonym">Medicago tribuloides</name>
    <dbReference type="NCBI Taxonomy" id="3880"/>
    <lineage>
        <taxon>Eukaryota</taxon>
        <taxon>Viridiplantae</taxon>
        <taxon>Streptophyta</taxon>
        <taxon>Embryophyta</taxon>
        <taxon>Tracheophyta</taxon>
        <taxon>Spermatophyta</taxon>
        <taxon>Magnoliopsida</taxon>
        <taxon>eudicotyledons</taxon>
        <taxon>Gunneridae</taxon>
        <taxon>Pentapetalae</taxon>
        <taxon>rosids</taxon>
        <taxon>fabids</taxon>
        <taxon>Fabales</taxon>
        <taxon>Fabaceae</taxon>
        <taxon>Papilionoideae</taxon>
        <taxon>50 kb inversion clade</taxon>
        <taxon>NPAAA clade</taxon>
        <taxon>Hologalegina</taxon>
        <taxon>IRL clade</taxon>
        <taxon>Trifolieae</taxon>
        <taxon>Medicago</taxon>
    </lineage>
</organism>
<dbReference type="Proteomes" id="UP000265566">
    <property type="component" value="Chromosome 2"/>
</dbReference>
<reference evidence="1" key="1">
    <citation type="journal article" date="2018" name="Nat. Plants">
        <title>Whole-genome landscape of Medicago truncatula symbiotic genes.</title>
        <authorList>
            <person name="Pecrix Y."/>
            <person name="Gamas P."/>
            <person name="Carrere S."/>
        </authorList>
    </citation>
    <scope>NUCLEOTIDE SEQUENCE</scope>
    <source>
        <tissue evidence="1">Leaves</tissue>
    </source>
</reference>
<proteinExistence type="predicted"/>
<comment type="caution">
    <text evidence="1">The sequence shown here is derived from an EMBL/GenBank/DDBJ whole genome shotgun (WGS) entry which is preliminary data.</text>
</comment>
<protein>
    <submittedName>
        <fullName evidence="1">Uncharacterized protein</fullName>
    </submittedName>
</protein>
<gene>
    <name evidence="1" type="ORF">MtrunA17_Chr2g0281211</name>
</gene>
<accession>A0A396J4Z6</accession>
<sequence length="46" mass="5599">MEVKICKDKHQREMVDNFAQVLYAILKRKPKWWNGLQGWPRWVLGT</sequence>
<dbReference type="Gramene" id="rna7484">
    <property type="protein sequence ID" value="RHN71844.1"/>
    <property type="gene ID" value="gene7484"/>
</dbReference>
<dbReference type="EMBL" id="PSQE01000002">
    <property type="protein sequence ID" value="RHN71844.1"/>
    <property type="molecule type" value="Genomic_DNA"/>
</dbReference>